<comment type="caution">
    <text evidence="1">The sequence shown here is derived from an EMBL/GenBank/DDBJ whole genome shotgun (WGS) entry which is preliminary data.</text>
</comment>
<dbReference type="EMBL" id="PYGD01000002">
    <property type="protein sequence ID" value="PSK93090.1"/>
    <property type="molecule type" value="Genomic_DNA"/>
</dbReference>
<dbReference type="GO" id="GO:0004803">
    <property type="term" value="F:transposase activity"/>
    <property type="evidence" value="ECO:0007669"/>
    <property type="project" value="InterPro"/>
</dbReference>
<keyword evidence="2" id="KW-1185">Reference proteome</keyword>
<proteinExistence type="predicted"/>
<dbReference type="SUPFAM" id="SSF143422">
    <property type="entry name" value="Transposase IS200-like"/>
    <property type="match status" value="1"/>
</dbReference>
<name>A0A2P8D785_9BACT</name>
<dbReference type="Gene3D" id="3.30.70.1290">
    <property type="entry name" value="Transposase IS200-like"/>
    <property type="match status" value="1"/>
</dbReference>
<accession>A0A2P8D785</accession>
<dbReference type="GO" id="GO:0043565">
    <property type="term" value="F:sequence-specific DNA binding"/>
    <property type="evidence" value="ECO:0007669"/>
    <property type="project" value="TreeGrafter"/>
</dbReference>
<dbReference type="Proteomes" id="UP000240572">
    <property type="component" value="Unassembled WGS sequence"/>
</dbReference>
<dbReference type="AlphaFoldDB" id="A0A2P8D785"/>
<evidence type="ECO:0008006" key="3">
    <source>
        <dbReference type="Google" id="ProtNLM"/>
    </source>
</evidence>
<evidence type="ECO:0000313" key="2">
    <source>
        <dbReference type="Proteomes" id="UP000240572"/>
    </source>
</evidence>
<sequence length="148" mass="17715">MTPDKYKDIVVDSLNFLTKHQRVFVHAFVIMQNHIHLVWQVRHPHLYMNVQRDFLKYTAQKIKFDLQEHHAEILKYFYVNAKDRQYQFWQRNPLSVDVYTAAVLEQKIKYIHENPVRAGLALHPAEYHYSSASYYETGIDQFGFLSSP</sequence>
<protein>
    <recommendedName>
        <fullName evidence="3">REP element-mobilizing transposase RayT</fullName>
    </recommendedName>
</protein>
<dbReference type="PANTHER" id="PTHR36966:SF1">
    <property type="entry name" value="REP-ASSOCIATED TYROSINE TRANSPOSASE"/>
    <property type="match status" value="1"/>
</dbReference>
<organism evidence="1 2">
    <name type="scientific">Taibaiella chishuiensis</name>
    <dbReference type="NCBI Taxonomy" id="1434707"/>
    <lineage>
        <taxon>Bacteria</taxon>
        <taxon>Pseudomonadati</taxon>
        <taxon>Bacteroidota</taxon>
        <taxon>Chitinophagia</taxon>
        <taxon>Chitinophagales</taxon>
        <taxon>Chitinophagaceae</taxon>
        <taxon>Taibaiella</taxon>
    </lineage>
</organism>
<evidence type="ECO:0000313" key="1">
    <source>
        <dbReference type="EMBL" id="PSK93090.1"/>
    </source>
</evidence>
<dbReference type="PANTHER" id="PTHR36966">
    <property type="entry name" value="REP-ASSOCIATED TYROSINE TRANSPOSASE"/>
    <property type="match status" value="1"/>
</dbReference>
<dbReference type="InterPro" id="IPR036515">
    <property type="entry name" value="Transposase_17_sf"/>
</dbReference>
<dbReference type="InterPro" id="IPR052715">
    <property type="entry name" value="RAYT_transposase"/>
</dbReference>
<reference evidence="1 2" key="1">
    <citation type="submission" date="2018-03" db="EMBL/GenBank/DDBJ databases">
        <title>Genomic Encyclopedia of Type Strains, Phase III (KMG-III): the genomes of soil and plant-associated and newly described type strains.</title>
        <authorList>
            <person name="Whitman W."/>
        </authorList>
    </citation>
    <scope>NUCLEOTIDE SEQUENCE [LARGE SCALE GENOMIC DNA]</scope>
    <source>
        <strain evidence="1 2">CGMCC 1.12700</strain>
    </source>
</reference>
<gene>
    <name evidence="1" type="ORF">B0I18_10259</name>
</gene>
<dbReference type="GO" id="GO:0006313">
    <property type="term" value="P:DNA transposition"/>
    <property type="evidence" value="ECO:0007669"/>
    <property type="project" value="InterPro"/>
</dbReference>